<proteinExistence type="predicted"/>
<sequence length="186" mass="17671">MRSQTILAVTAGLILTGPAAVVAQDAAAVPSCIAAMNTLMSEVPQPTDPALVSFANSYAWANAGVAMTATDPCAAATAIPPALTGAARSYEAQLLSFASAHASELSSVQSACAAALASGGAVPPGVDPQVLSSEIQMLTGYGGTTCLPASSGSGTGSPNAAVAKPTGVVAGAAAAAAGLLGAAAML</sequence>
<evidence type="ECO:0000313" key="1">
    <source>
        <dbReference type="EMBL" id="KAI4861192.1"/>
    </source>
</evidence>
<dbReference type="EMBL" id="MU393560">
    <property type="protein sequence ID" value="KAI4861192.1"/>
    <property type="molecule type" value="Genomic_DNA"/>
</dbReference>
<accession>A0ACB9YPQ9</accession>
<organism evidence="1 2">
    <name type="scientific">Hypoxylon rubiginosum</name>
    <dbReference type="NCBI Taxonomy" id="110542"/>
    <lineage>
        <taxon>Eukaryota</taxon>
        <taxon>Fungi</taxon>
        <taxon>Dikarya</taxon>
        <taxon>Ascomycota</taxon>
        <taxon>Pezizomycotina</taxon>
        <taxon>Sordariomycetes</taxon>
        <taxon>Xylariomycetidae</taxon>
        <taxon>Xylariales</taxon>
        <taxon>Hypoxylaceae</taxon>
        <taxon>Hypoxylon</taxon>
    </lineage>
</organism>
<evidence type="ECO:0000313" key="2">
    <source>
        <dbReference type="Proteomes" id="UP001497700"/>
    </source>
</evidence>
<protein>
    <submittedName>
        <fullName evidence="1">Uncharacterized protein</fullName>
    </submittedName>
</protein>
<name>A0ACB9YPQ9_9PEZI</name>
<dbReference type="Proteomes" id="UP001497700">
    <property type="component" value="Unassembled WGS sequence"/>
</dbReference>
<gene>
    <name evidence="1" type="ORF">F4820DRAFT_452208</name>
</gene>
<keyword evidence="2" id="KW-1185">Reference proteome</keyword>
<comment type="caution">
    <text evidence="1">The sequence shown here is derived from an EMBL/GenBank/DDBJ whole genome shotgun (WGS) entry which is preliminary data.</text>
</comment>
<reference evidence="1 2" key="1">
    <citation type="journal article" date="2022" name="New Phytol.">
        <title>Ecological generalism drives hyperdiversity of secondary metabolite gene clusters in xylarialean endophytes.</title>
        <authorList>
            <person name="Franco M.E.E."/>
            <person name="Wisecaver J.H."/>
            <person name="Arnold A.E."/>
            <person name="Ju Y.M."/>
            <person name="Slot J.C."/>
            <person name="Ahrendt S."/>
            <person name="Moore L.P."/>
            <person name="Eastman K.E."/>
            <person name="Scott K."/>
            <person name="Konkel Z."/>
            <person name="Mondo S.J."/>
            <person name="Kuo A."/>
            <person name="Hayes R.D."/>
            <person name="Haridas S."/>
            <person name="Andreopoulos B."/>
            <person name="Riley R."/>
            <person name="LaButti K."/>
            <person name="Pangilinan J."/>
            <person name="Lipzen A."/>
            <person name="Amirebrahimi M."/>
            <person name="Yan J."/>
            <person name="Adam C."/>
            <person name="Keymanesh K."/>
            <person name="Ng V."/>
            <person name="Louie K."/>
            <person name="Northen T."/>
            <person name="Drula E."/>
            <person name="Henrissat B."/>
            <person name="Hsieh H.M."/>
            <person name="Youens-Clark K."/>
            <person name="Lutzoni F."/>
            <person name="Miadlikowska J."/>
            <person name="Eastwood D.C."/>
            <person name="Hamelin R.C."/>
            <person name="Grigoriev I.V."/>
            <person name="U'Ren J.M."/>
        </authorList>
    </citation>
    <scope>NUCLEOTIDE SEQUENCE [LARGE SCALE GENOMIC DNA]</scope>
    <source>
        <strain evidence="1 2">CBS 119005</strain>
    </source>
</reference>